<dbReference type="EMBL" id="PSQE01000003">
    <property type="protein sequence ID" value="RHN66773.1"/>
    <property type="molecule type" value="Genomic_DNA"/>
</dbReference>
<protein>
    <submittedName>
        <fullName evidence="2">Uncharacterized protein</fullName>
    </submittedName>
</protein>
<name>A0A396IQF7_MEDTR</name>
<reference evidence="2" key="1">
    <citation type="journal article" date="2018" name="Nat. Plants">
        <title>Whole-genome landscape of Medicago truncatula symbiotic genes.</title>
        <authorList>
            <person name="Pecrix Y."/>
            <person name="Gamas P."/>
            <person name="Carrere S."/>
        </authorList>
    </citation>
    <scope>NUCLEOTIDE SEQUENCE</scope>
    <source>
        <tissue evidence="2">Leaves</tissue>
    </source>
</reference>
<sequence>MSSSEVFSYGSNVVPYDYGTSDDKKSGSSKAPRFNGDPETFSWWKTKCIVSLWVDMMSFGMFLKMVLVTWP</sequence>
<proteinExistence type="predicted"/>
<comment type="caution">
    <text evidence="2">The sequence shown here is derived from an EMBL/GenBank/DDBJ whole genome shotgun (WGS) entry which is preliminary data.</text>
</comment>
<accession>A0A396IQF7</accession>
<organism evidence="2">
    <name type="scientific">Medicago truncatula</name>
    <name type="common">Barrel medic</name>
    <name type="synonym">Medicago tribuloides</name>
    <dbReference type="NCBI Taxonomy" id="3880"/>
    <lineage>
        <taxon>Eukaryota</taxon>
        <taxon>Viridiplantae</taxon>
        <taxon>Streptophyta</taxon>
        <taxon>Embryophyta</taxon>
        <taxon>Tracheophyta</taxon>
        <taxon>Spermatophyta</taxon>
        <taxon>Magnoliopsida</taxon>
        <taxon>eudicotyledons</taxon>
        <taxon>Gunneridae</taxon>
        <taxon>Pentapetalae</taxon>
        <taxon>rosids</taxon>
        <taxon>fabids</taxon>
        <taxon>Fabales</taxon>
        <taxon>Fabaceae</taxon>
        <taxon>Papilionoideae</taxon>
        <taxon>50 kb inversion clade</taxon>
        <taxon>NPAAA clade</taxon>
        <taxon>Hologalegina</taxon>
        <taxon>IRL clade</taxon>
        <taxon>Trifolieae</taxon>
        <taxon>Medicago</taxon>
    </lineage>
</organism>
<feature type="region of interest" description="Disordered" evidence="1">
    <location>
        <begin position="1"/>
        <end position="39"/>
    </location>
</feature>
<dbReference type="Proteomes" id="UP000265566">
    <property type="component" value="Chromosome 3"/>
</dbReference>
<dbReference type="AlphaFoldDB" id="A0A396IQF7"/>
<feature type="compositionally biased region" description="Polar residues" evidence="1">
    <location>
        <begin position="1"/>
        <end position="11"/>
    </location>
</feature>
<gene>
    <name evidence="2" type="ORF">MtrunA17_Chr3g0095211</name>
</gene>
<evidence type="ECO:0000256" key="1">
    <source>
        <dbReference type="SAM" id="MobiDB-lite"/>
    </source>
</evidence>
<dbReference type="Gramene" id="rna14852">
    <property type="protein sequence ID" value="RHN66773.1"/>
    <property type="gene ID" value="gene14852"/>
</dbReference>
<evidence type="ECO:0000313" key="2">
    <source>
        <dbReference type="EMBL" id="RHN66773.1"/>
    </source>
</evidence>